<keyword evidence="1" id="KW-0472">Membrane</keyword>
<evidence type="ECO:0000313" key="4">
    <source>
        <dbReference type="Proteomes" id="UP000233837"/>
    </source>
</evidence>
<organism evidence="3 4">
    <name type="scientific">Dendrobium catenatum</name>
    <dbReference type="NCBI Taxonomy" id="906689"/>
    <lineage>
        <taxon>Eukaryota</taxon>
        <taxon>Viridiplantae</taxon>
        <taxon>Streptophyta</taxon>
        <taxon>Embryophyta</taxon>
        <taxon>Tracheophyta</taxon>
        <taxon>Spermatophyta</taxon>
        <taxon>Magnoliopsida</taxon>
        <taxon>Liliopsida</taxon>
        <taxon>Asparagales</taxon>
        <taxon>Orchidaceae</taxon>
        <taxon>Epidendroideae</taxon>
        <taxon>Malaxideae</taxon>
        <taxon>Dendrobiinae</taxon>
        <taxon>Dendrobium</taxon>
    </lineage>
</organism>
<dbReference type="InterPro" id="IPR008906">
    <property type="entry name" value="HATC_C_dom"/>
</dbReference>
<dbReference type="PANTHER" id="PTHR11697">
    <property type="entry name" value="GENERAL TRANSCRIPTION FACTOR 2-RELATED ZINC FINGER PROTEIN"/>
    <property type="match status" value="1"/>
</dbReference>
<evidence type="ECO:0000259" key="2">
    <source>
        <dbReference type="Pfam" id="PF05699"/>
    </source>
</evidence>
<feature type="transmembrane region" description="Helical" evidence="1">
    <location>
        <begin position="31"/>
        <end position="53"/>
    </location>
</feature>
<reference evidence="3 4" key="1">
    <citation type="journal article" date="2016" name="Sci. Rep.">
        <title>The Dendrobium catenatum Lindl. genome sequence provides insights into polysaccharide synthase, floral development and adaptive evolution.</title>
        <authorList>
            <person name="Zhang G.Q."/>
            <person name="Xu Q."/>
            <person name="Bian C."/>
            <person name="Tsai W.C."/>
            <person name="Yeh C.M."/>
            <person name="Liu K.W."/>
            <person name="Yoshida K."/>
            <person name="Zhang L.S."/>
            <person name="Chang S.B."/>
            <person name="Chen F."/>
            <person name="Shi Y."/>
            <person name="Su Y.Y."/>
            <person name="Zhang Y.Q."/>
            <person name="Chen L.J."/>
            <person name="Yin Y."/>
            <person name="Lin M."/>
            <person name="Huang H."/>
            <person name="Deng H."/>
            <person name="Wang Z.W."/>
            <person name="Zhu S.L."/>
            <person name="Zhao X."/>
            <person name="Deng C."/>
            <person name="Niu S.C."/>
            <person name="Huang J."/>
            <person name="Wang M."/>
            <person name="Liu G.H."/>
            <person name="Yang H.J."/>
            <person name="Xiao X.J."/>
            <person name="Hsiao Y.Y."/>
            <person name="Wu W.L."/>
            <person name="Chen Y.Y."/>
            <person name="Mitsuda N."/>
            <person name="Ohme-Takagi M."/>
            <person name="Luo Y.B."/>
            <person name="Van de Peer Y."/>
            <person name="Liu Z.J."/>
        </authorList>
    </citation>
    <scope>NUCLEOTIDE SEQUENCE [LARGE SCALE GENOMIC DNA]</scope>
    <source>
        <tissue evidence="3">The whole plant</tissue>
    </source>
</reference>
<keyword evidence="1" id="KW-0812">Transmembrane</keyword>
<dbReference type="AlphaFoldDB" id="A0A2I0WKS7"/>
<feature type="domain" description="HAT C-terminal dimerisation" evidence="2">
    <location>
        <begin position="24"/>
        <end position="77"/>
    </location>
</feature>
<keyword evidence="1" id="KW-1133">Transmembrane helix</keyword>
<dbReference type="Proteomes" id="UP000233837">
    <property type="component" value="Unassembled WGS sequence"/>
</dbReference>
<evidence type="ECO:0000256" key="1">
    <source>
        <dbReference type="SAM" id="Phobius"/>
    </source>
</evidence>
<dbReference type="Pfam" id="PF05699">
    <property type="entry name" value="Dimer_Tnp_hAT"/>
    <property type="match status" value="1"/>
</dbReference>
<dbReference type="InterPro" id="IPR055298">
    <property type="entry name" value="AtLOH3-like"/>
</dbReference>
<dbReference type="PANTHER" id="PTHR11697:SF230">
    <property type="entry name" value="ZINC FINGER, MYM DOMAIN CONTAINING 1"/>
    <property type="match status" value="1"/>
</dbReference>
<sequence length="107" mass="12651">MHIDNEFSSLNSIDDLAKKFVKVKKDRVYPLIYRIITLALTLSVVTATVKRVFSAMKIIKHRLRNRMSDDWLNNYLVPYIENDAFDLIPNEVVMQHYHKMQNKLISL</sequence>
<reference evidence="3 4" key="2">
    <citation type="journal article" date="2017" name="Nature">
        <title>The Apostasia genome and the evolution of orchids.</title>
        <authorList>
            <person name="Zhang G.Q."/>
            <person name="Liu K.W."/>
            <person name="Li Z."/>
            <person name="Lohaus R."/>
            <person name="Hsiao Y.Y."/>
            <person name="Niu S.C."/>
            <person name="Wang J.Y."/>
            <person name="Lin Y.C."/>
            <person name="Xu Q."/>
            <person name="Chen L.J."/>
            <person name="Yoshida K."/>
            <person name="Fujiwara S."/>
            <person name="Wang Z.W."/>
            <person name="Zhang Y.Q."/>
            <person name="Mitsuda N."/>
            <person name="Wang M."/>
            <person name="Liu G.H."/>
            <person name="Pecoraro L."/>
            <person name="Huang H.X."/>
            <person name="Xiao X.J."/>
            <person name="Lin M."/>
            <person name="Wu X.Y."/>
            <person name="Wu W.L."/>
            <person name="Chen Y.Y."/>
            <person name="Chang S.B."/>
            <person name="Sakamoto S."/>
            <person name="Ohme-Takagi M."/>
            <person name="Yagi M."/>
            <person name="Zeng S.J."/>
            <person name="Shen C.Y."/>
            <person name="Yeh C.M."/>
            <person name="Luo Y.B."/>
            <person name="Tsai W.C."/>
            <person name="Van de Peer Y."/>
            <person name="Liu Z.J."/>
        </authorList>
    </citation>
    <scope>NUCLEOTIDE SEQUENCE [LARGE SCALE GENOMIC DNA]</scope>
    <source>
        <tissue evidence="3">The whole plant</tissue>
    </source>
</reference>
<keyword evidence="4" id="KW-1185">Reference proteome</keyword>
<evidence type="ECO:0000313" key="3">
    <source>
        <dbReference type="EMBL" id="PKU76255.1"/>
    </source>
</evidence>
<proteinExistence type="predicted"/>
<gene>
    <name evidence="3" type="ORF">MA16_Dca015575</name>
</gene>
<dbReference type="GO" id="GO:0046983">
    <property type="term" value="F:protein dimerization activity"/>
    <property type="evidence" value="ECO:0007669"/>
    <property type="project" value="InterPro"/>
</dbReference>
<dbReference type="EMBL" id="KZ502547">
    <property type="protein sequence ID" value="PKU76255.1"/>
    <property type="molecule type" value="Genomic_DNA"/>
</dbReference>
<name>A0A2I0WKS7_9ASPA</name>
<protein>
    <recommendedName>
        <fullName evidence="2">HAT C-terminal dimerisation domain-containing protein</fullName>
    </recommendedName>
</protein>
<accession>A0A2I0WKS7</accession>